<comment type="function">
    <text evidence="10">Catalyzes the transfer of an acyl group from acyl-phosphate (acyl-PO(4)) to glycerol-3-phosphate (G3P) to form lysophosphatidic acid (LPA). This enzyme utilizes acyl-phosphate as fatty acyl donor, but not acyl-CoA or acyl-ACP.</text>
</comment>
<evidence type="ECO:0000256" key="6">
    <source>
        <dbReference type="ARBA" id="ARBA00023098"/>
    </source>
</evidence>
<dbReference type="EMBL" id="DTHO01000061">
    <property type="protein sequence ID" value="HGG99911.1"/>
    <property type="molecule type" value="Genomic_DNA"/>
</dbReference>
<dbReference type="NCBIfam" id="TIGR00023">
    <property type="entry name" value="glycerol-3-phosphate 1-O-acyltransferase PlsY"/>
    <property type="match status" value="1"/>
</dbReference>
<comment type="catalytic activity">
    <reaction evidence="10">
        <text>an acyl phosphate + sn-glycerol 3-phosphate = a 1-acyl-sn-glycero-3-phosphate + phosphate</text>
        <dbReference type="Rhea" id="RHEA:34075"/>
        <dbReference type="ChEBI" id="CHEBI:43474"/>
        <dbReference type="ChEBI" id="CHEBI:57597"/>
        <dbReference type="ChEBI" id="CHEBI:57970"/>
        <dbReference type="ChEBI" id="CHEBI:59918"/>
        <dbReference type="EC" id="2.3.1.275"/>
    </reaction>
</comment>
<dbReference type="UniPathway" id="UPA00085"/>
<dbReference type="HAMAP" id="MF_01043">
    <property type="entry name" value="PlsY"/>
    <property type="match status" value="1"/>
</dbReference>
<dbReference type="SMART" id="SM01207">
    <property type="entry name" value="G3P_acyltransf"/>
    <property type="match status" value="1"/>
</dbReference>
<evidence type="ECO:0000256" key="3">
    <source>
        <dbReference type="ARBA" id="ARBA00022679"/>
    </source>
</evidence>
<comment type="subunit">
    <text evidence="10">Probably interacts with PlsX.</text>
</comment>
<evidence type="ECO:0000313" key="11">
    <source>
        <dbReference type="EMBL" id="HGG99911.1"/>
    </source>
</evidence>
<dbReference type="GO" id="GO:0005886">
    <property type="term" value="C:plasma membrane"/>
    <property type="evidence" value="ECO:0007669"/>
    <property type="project" value="UniProtKB-SubCell"/>
</dbReference>
<dbReference type="AlphaFoldDB" id="A0A7C4EQJ6"/>
<organism evidence="11">
    <name type="scientific">Thermodesulfovibrio aggregans</name>
    <dbReference type="NCBI Taxonomy" id="86166"/>
    <lineage>
        <taxon>Bacteria</taxon>
        <taxon>Pseudomonadati</taxon>
        <taxon>Nitrospirota</taxon>
        <taxon>Thermodesulfovibrionia</taxon>
        <taxon>Thermodesulfovibrionales</taxon>
        <taxon>Thermodesulfovibrionaceae</taxon>
        <taxon>Thermodesulfovibrio</taxon>
    </lineage>
</organism>
<evidence type="ECO:0000256" key="5">
    <source>
        <dbReference type="ARBA" id="ARBA00022989"/>
    </source>
</evidence>
<feature type="transmembrane region" description="Helical" evidence="10">
    <location>
        <begin position="162"/>
        <end position="179"/>
    </location>
</feature>
<accession>A0A7C4EQJ6</accession>
<comment type="caution">
    <text evidence="11">The sequence shown here is derived from an EMBL/GenBank/DDBJ whole genome shotgun (WGS) entry which is preliminary data.</text>
</comment>
<dbReference type="PANTHER" id="PTHR30309:SF0">
    <property type="entry name" value="GLYCEROL-3-PHOSPHATE ACYLTRANSFERASE-RELATED"/>
    <property type="match status" value="1"/>
</dbReference>
<keyword evidence="6 10" id="KW-0443">Lipid metabolism</keyword>
<dbReference type="GO" id="GO:0008654">
    <property type="term" value="P:phospholipid biosynthetic process"/>
    <property type="evidence" value="ECO:0007669"/>
    <property type="project" value="UniProtKB-UniRule"/>
</dbReference>
<evidence type="ECO:0000256" key="1">
    <source>
        <dbReference type="ARBA" id="ARBA00022475"/>
    </source>
</evidence>
<feature type="transmembrane region" description="Helical" evidence="10">
    <location>
        <begin position="78"/>
        <end position="98"/>
    </location>
</feature>
<evidence type="ECO:0000256" key="4">
    <source>
        <dbReference type="ARBA" id="ARBA00022692"/>
    </source>
</evidence>
<dbReference type="Pfam" id="PF02660">
    <property type="entry name" value="G3P_acyltransf"/>
    <property type="match status" value="1"/>
</dbReference>
<evidence type="ECO:0000256" key="10">
    <source>
        <dbReference type="HAMAP-Rule" id="MF_01043"/>
    </source>
</evidence>
<gene>
    <name evidence="10 11" type="primary">plsY</name>
    <name evidence="11" type="ORF">ENV75_05645</name>
</gene>
<keyword evidence="7 10" id="KW-0472">Membrane</keyword>
<dbReference type="GO" id="GO:0043772">
    <property type="term" value="F:acyl-phosphate glycerol-3-phosphate acyltransferase activity"/>
    <property type="evidence" value="ECO:0007669"/>
    <property type="project" value="UniProtKB-UniRule"/>
</dbReference>
<feature type="transmembrane region" description="Helical" evidence="10">
    <location>
        <begin position="51"/>
        <end position="71"/>
    </location>
</feature>
<keyword evidence="5 10" id="KW-1133">Transmembrane helix</keyword>
<keyword evidence="1 10" id="KW-1003">Cell membrane</keyword>
<dbReference type="InterPro" id="IPR003811">
    <property type="entry name" value="G3P_acylTferase_PlsY"/>
</dbReference>
<dbReference type="EC" id="2.3.1.275" evidence="10"/>
<keyword evidence="9 10" id="KW-1208">Phospholipid metabolism</keyword>
<sequence>MSIVFCVFAFLSGSIPWGYIIGRAKGIDLRKAGSGNIGATNVMRVIGKKEALVTLLLDMLKGFVPVFIMRLLPYGENLILFTTVGILAIIGHCFTPFLKFKGGKGVATSLGVILASMPLAGMITILLWIITVKISRISSLGALVSFSLLPLTVYFLSYQEEFLIFSFLITVLIYSRHISNIKRLFSGKEPKIGEKNKIIEESDEKGSYTS</sequence>
<keyword evidence="11" id="KW-0012">Acyltransferase</keyword>
<proteinExistence type="inferred from homology"/>
<protein>
    <recommendedName>
        <fullName evidence="10">Glycerol-3-phosphate acyltransferase</fullName>
    </recommendedName>
    <alternativeName>
        <fullName evidence="10">Acyl-PO4 G3P acyltransferase</fullName>
    </alternativeName>
    <alternativeName>
        <fullName evidence="10">Acyl-phosphate--glycerol-3-phosphate acyltransferase</fullName>
    </alternativeName>
    <alternativeName>
        <fullName evidence="10">G3P acyltransferase</fullName>
        <shortName evidence="10">GPAT</shortName>
        <ecNumber evidence="10">2.3.1.275</ecNumber>
    </alternativeName>
    <alternativeName>
        <fullName evidence="10">Lysophosphatidic acid synthase</fullName>
        <shortName evidence="10">LPA synthase</shortName>
    </alternativeName>
</protein>
<feature type="transmembrane region" description="Helical" evidence="10">
    <location>
        <begin position="110"/>
        <end position="130"/>
    </location>
</feature>
<keyword evidence="4 10" id="KW-0812">Transmembrane</keyword>
<evidence type="ECO:0000256" key="7">
    <source>
        <dbReference type="ARBA" id="ARBA00023136"/>
    </source>
</evidence>
<name>A0A7C4EQJ6_9BACT</name>
<reference evidence="11" key="1">
    <citation type="journal article" date="2020" name="mSystems">
        <title>Genome- and Community-Level Interaction Insights into Carbon Utilization and Element Cycling Functions of Hydrothermarchaeota in Hydrothermal Sediment.</title>
        <authorList>
            <person name="Zhou Z."/>
            <person name="Liu Y."/>
            <person name="Xu W."/>
            <person name="Pan J."/>
            <person name="Luo Z.H."/>
            <person name="Li M."/>
        </authorList>
    </citation>
    <scope>NUCLEOTIDE SEQUENCE [LARGE SCALE GENOMIC DNA]</scope>
    <source>
        <strain evidence="11">SpSt-788</strain>
    </source>
</reference>
<dbReference type="PANTHER" id="PTHR30309">
    <property type="entry name" value="INNER MEMBRANE PROTEIN YGIH"/>
    <property type="match status" value="1"/>
</dbReference>
<keyword evidence="3 10" id="KW-0808">Transferase</keyword>
<keyword evidence="2 10" id="KW-0444">Lipid biosynthesis</keyword>
<keyword evidence="8 10" id="KW-0594">Phospholipid biosynthesis</keyword>
<comment type="subcellular location">
    <subcellularLocation>
        <location evidence="10">Cell membrane</location>
        <topology evidence="10">Multi-pass membrane protein</topology>
    </subcellularLocation>
</comment>
<evidence type="ECO:0000256" key="8">
    <source>
        <dbReference type="ARBA" id="ARBA00023209"/>
    </source>
</evidence>
<comment type="similarity">
    <text evidence="10">Belongs to the PlsY family.</text>
</comment>
<evidence type="ECO:0000256" key="9">
    <source>
        <dbReference type="ARBA" id="ARBA00023264"/>
    </source>
</evidence>
<evidence type="ECO:0000256" key="2">
    <source>
        <dbReference type="ARBA" id="ARBA00022516"/>
    </source>
</evidence>
<comment type="pathway">
    <text evidence="10">Lipid metabolism; phospholipid metabolism.</text>
</comment>